<proteinExistence type="inferred from homology"/>
<feature type="transmembrane region" description="Helical" evidence="8">
    <location>
        <begin position="98"/>
        <end position="121"/>
    </location>
</feature>
<evidence type="ECO:0000256" key="5">
    <source>
        <dbReference type="ARBA" id="ARBA00022989"/>
    </source>
</evidence>
<dbReference type="InterPro" id="IPR000515">
    <property type="entry name" value="MetI-like"/>
</dbReference>
<dbReference type="RefSeq" id="WP_190420701.1">
    <property type="nucleotide sequence ID" value="NZ_JAAOCA010000013.1"/>
</dbReference>
<keyword evidence="2 8" id="KW-0813">Transport</keyword>
<evidence type="ECO:0000256" key="8">
    <source>
        <dbReference type="RuleBase" id="RU363032"/>
    </source>
</evidence>
<dbReference type="InterPro" id="IPR035906">
    <property type="entry name" value="MetI-like_sf"/>
</dbReference>
<evidence type="ECO:0000313" key="11">
    <source>
        <dbReference type="Proteomes" id="UP000805841"/>
    </source>
</evidence>
<dbReference type="PANTHER" id="PTHR43163:SF6">
    <property type="entry name" value="DIPEPTIDE TRANSPORT SYSTEM PERMEASE PROTEIN DPPB-RELATED"/>
    <property type="match status" value="1"/>
</dbReference>
<evidence type="ECO:0000259" key="9">
    <source>
        <dbReference type="PROSITE" id="PS50928"/>
    </source>
</evidence>
<dbReference type="Pfam" id="PF00528">
    <property type="entry name" value="BPD_transp_1"/>
    <property type="match status" value="1"/>
</dbReference>
<keyword evidence="3" id="KW-1003">Cell membrane</keyword>
<reference evidence="10 11" key="1">
    <citation type="journal article" date="2020" name="Insects">
        <title>Bacteria Belonging to Pseudomonas typographi sp. nov. from the Bark Beetle Ips typographus Have Genomic Potential to Aid in the Host Ecology.</title>
        <authorList>
            <person name="Peral-Aranega E."/>
            <person name="Saati-Santamaria Z."/>
            <person name="Kolarik M."/>
            <person name="Rivas R."/>
            <person name="Garcia-Fraile P."/>
        </authorList>
    </citation>
    <scope>NUCLEOTIDE SEQUENCE [LARGE SCALE GENOMIC DNA]</scope>
    <source>
        <strain evidence="10 11">CA3A</strain>
    </source>
</reference>
<name>A0ABR7Z1M1_9PSED</name>
<evidence type="ECO:0000256" key="7">
    <source>
        <dbReference type="ARBA" id="ARBA00024202"/>
    </source>
</evidence>
<organism evidence="10 11">
    <name type="scientific">Pseudomonas typographi</name>
    <dbReference type="NCBI Taxonomy" id="2715964"/>
    <lineage>
        <taxon>Bacteria</taxon>
        <taxon>Pseudomonadati</taxon>
        <taxon>Pseudomonadota</taxon>
        <taxon>Gammaproteobacteria</taxon>
        <taxon>Pseudomonadales</taxon>
        <taxon>Pseudomonadaceae</taxon>
        <taxon>Pseudomonas</taxon>
    </lineage>
</organism>
<feature type="transmembrane region" description="Helical" evidence="8">
    <location>
        <begin position="12"/>
        <end position="31"/>
    </location>
</feature>
<feature type="transmembrane region" description="Helical" evidence="8">
    <location>
        <begin position="166"/>
        <end position="188"/>
    </location>
</feature>
<dbReference type="PANTHER" id="PTHR43163">
    <property type="entry name" value="DIPEPTIDE TRANSPORT SYSTEM PERMEASE PROTEIN DPPB-RELATED"/>
    <property type="match status" value="1"/>
</dbReference>
<feature type="transmembrane region" description="Helical" evidence="8">
    <location>
        <begin position="230"/>
        <end position="252"/>
    </location>
</feature>
<sequence length="306" mass="32737">MKKYLFLRIGSALVTLWLMSVLVFVSVRLIGDPTHLLLPPEATEQDRQALREQMGLTKPLPVQYLIYAGNLLKGDIGTSFVTGQPATVVIGPRIVPSVLLAAAALLLSLAAGVPAGIVAACNPAGATARIGNLLATLGLATPAFFVALLLIRWLSVDLRWLPTNGYGTLAHLVIPAVSLSLYSAAALYKLTQSTMGEILQSDFIRFARIKGISLRSVIYKHALKNASLPIITFCASQFGLLIAGAVSVEVIFGWPGIGGAMIDAISQFDYTVIQAVALIVVLLFVVINLLVDVLYGWLDPRIRLAH</sequence>
<comment type="caution">
    <text evidence="10">The sequence shown here is derived from an EMBL/GenBank/DDBJ whole genome shotgun (WGS) entry which is preliminary data.</text>
</comment>
<feature type="transmembrane region" description="Helical" evidence="8">
    <location>
        <begin position="133"/>
        <end position="154"/>
    </location>
</feature>
<keyword evidence="4 8" id="KW-0812">Transmembrane</keyword>
<gene>
    <name evidence="10" type="ORF">HAQ05_11795</name>
</gene>
<dbReference type="Proteomes" id="UP000805841">
    <property type="component" value="Unassembled WGS sequence"/>
</dbReference>
<evidence type="ECO:0000313" key="10">
    <source>
        <dbReference type="EMBL" id="MBD1599383.1"/>
    </source>
</evidence>
<dbReference type="PROSITE" id="PS50928">
    <property type="entry name" value="ABC_TM1"/>
    <property type="match status" value="1"/>
</dbReference>
<accession>A0ABR7Z1M1</accession>
<evidence type="ECO:0000256" key="2">
    <source>
        <dbReference type="ARBA" id="ARBA00022448"/>
    </source>
</evidence>
<dbReference type="CDD" id="cd06261">
    <property type="entry name" value="TM_PBP2"/>
    <property type="match status" value="1"/>
</dbReference>
<comment type="similarity">
    <text evidence="7">Belongs to the binding-protein-dependent transport system permease family. OppBC subfamily.</text>
</comment>
<evidence type="ECO:0000256" key="1">
    <source>
        <dbReference type="ARBA" id="ARBA00004651"/>
    </source>
</evidence>
<protein>
    <submittedName>
        <fullName evidence="10">ABC transporter permease</fullName>
    </submittedName>
</protein>
<evidence type="ECO:0000256" key="3">
    <source>
        <dbReference type="ARBA" id="ARBA00022475"/>
    </source>
</evidence>
<keyword evidence="6 8" id="KW-0472">Membrane</keyword>
<keyword evidence="11" id="KW-1185">Reference proteome</keyword>
<dbReference type="EMBL" id="JAAOCA010000013">
    <property type="protein sequence ID" value="MBD1599383.1"/>
    <property type="molecule type" value="Genomic_DNA"/>
</dbReference>
<dbReference type="Pfam" id="PF19300">
    <property type="entry name" value="BPD_transp_1_N"/>
    <property type="match status" value="1"/>
</dbReference>
<dbReference type="Gene3D" id="1.10.3720.10">
    <property type="entry name" value="MetI-like"/>
    <property type="match status" value="1"/>
</dbReference>
<evidence type="ECO:0000256" key="4">
    <source>
        <dbReference type="ARBA" id="ARBA00022692"/>
    </source>
</evidence>
<keyword evidence="5 8" id="KW-1133">Transmembrane helix</keyword>
<dbReference type="SUPFAM" id="SSF161098">
    <property type="entry name" value="MetI-like"/>
    <property type="match status" value="1"/>
</dbReference>
<comment type="subcellular location">
    <subcellularLocation>
        <location evidence="1 8">Cell membrane</location>
        <topology evidence="1 8">Multi-pass membrane protein</topology>
    </subcellularLocation>
</comment>
<feature type="transmembrane region" description="Helical" evidence="8">
    <location>
        <begin position="272"/>
        <end position="298"/>
    </location>
</feature>
<evidence type="ECO:0000256" key="6">
    <source>
        <dbReference type="ARBA" id="ARBA00023136"/>
    </source>
</evidence>
<dbReference type="InterPro" id="IPR045621">
    <property type="entry name" value="BPD_transp_1_N"/>
</dbReference>
<feature type="domain" description="ABC transmembrane type-1" evidence="9">
    <location>
        <begin position="94"/>
        <end position="291"/>
    </location>
</feature>